<dbReference type="GO" id="GO:0018104">
    <property type="term" value="P:peptidoglycan-protein cross-linking"/>
    <property type="evidence" value="ECO:0007669"/>
    <property type="project" value="TreeGrafter"/>
</dbReference>
<dbReference type="GO" id="GO:0005576">
    <property type="term" value="C:extracellular region"/>
    <property type="evidence" value="ECO:0007669"/>
    <property type="project" value="TreeGrafter"/>
</dbReference>
<keyword evidence="8" id="KW-1133">Transmembrane helix</keyword>
<dbReference type="GO" id="GO:0071972">
    <property type="term" value="F:peptidoglycan L,D-transpeptidase activity"/>
    <property type="evidence" value="ECO:0007669"/>
    <property type="project" value="TreeGrafter"/>
</dbReference>
<feature type="transmembrane region" description="Helical" evidence="8">
    <location>
        <begin position="142"/>
        <end position="165"/>
    </location>
</feature>
<dbReference type="CDD" id="cd16913">
    <property type="entry name" value="YkuD_like"/>
    <property type="match status" value="1"/>
</dbReference>
<keyword evidence="3 6" id="KW-0133">Cell shape</keyword>
<evidence type="ECO:0000256" key="6">
    <source>
        <dbReference type="PROSITE-ProRule" id="PRU01373"/>
    </source>
</evidence>
<keyword evidence="8" id="KW-0812">Transmembrane</keyword>
<comment type="caution">
    <text evidence="10">The sequence shown here is derived from an EMBL/GenBank/DDBJ whole genome shotgun (WGS) entry which is preliminary data.</text>
</comment>
<dbReference type="OrthoDB" id="3176960at2"/>
<dbReference type="UniPathway" id="UPA00219"/>
<evidence type="ECO:0000256" key="8">
    <source>
        <dbReference type="SAM" id="Phobius"/>
    </source>
</evidence>
<evidence type="ECO:0000313" key="10">
    <source>
        <dbReference type="EMBL" id="RFD79883.1"/>
    </source>
</evidence>
<feature type="active site" description="Nucleophile" evidence="6">
    <location>
        <position position="583"/>
    </location>
</feature>
<evidence type="ECO:0000256" key="1">
    <source>
        <dbReference type="ARBA" id="ARBA00004752"/>
    </source>
</evidence>
<evidence type="ECO:0000256" key="7">
    <source>
        <dbReference type="SAM" id="MobiDB-lite"/>
    </source>
</evidence>
<dbReference type="GO" id="GO:0071555">
    <property type="term" value="P:cell wall organization"/>
    <property type="evidence" value="ECO:0007669"/>
    <property type="project" value="UniProtKB-UniRule"/>
</dbReference>
<feature type="compositionally biased region" description="Polar residues" evidence="7">
    <location>
        <begin position="1"/>
        <end position="24"/>
    </location>
</feature>
<organism evidence="10 11">
    <name type="scientific">Gardnerella vaginalis</name>
    <dbReference type="NCBI Taxonomy" id="2702"/>
    <lineage>
        <taxon>Bacteria</taxon>
        <taxon>Bacillati</taxon>
        <taxon>Actinomycetota</taxon>
        <taxon>Actinomycetes</taxon>
        <taxon>Bifidobacteriales</taxon>
        <taxon>Bifidobacteriaceae</taxon>
        <taxon>Gardnerella</taxon>
    </lineage>
</organism>
<dbReference type="Proteomes" id="UP000259221">
    <property type="component" value="Unassembled WGS sequence"/>
</dbReference>
<dbReference type="PROSITE" id="PS52029">
    <property type="entry name" value="LD_TPASE"/>
    <property type="match status" value="1"/>
</dbReference>
<sequence>MADLQYNSDNAGSYNNDPSRVSNDASDDTVAFEQVSSNQPVNYSSDASADEEQSLADNLGEVSDDDSQYDLTDDSPTSTFGSTFGAAAGLGNGSSQYSHSAADSVATTTFKTVEPRADQHKDSAGAGAGASTKHRASRSAFALFYSLLIFVILLIAAFFGTHWYFHDRVAPGVNFGNVASSRSLVGSPEDEVSRAVEQAVNTSSLVIKDDRGNSITTDLQHLGVKVDRAATVSAIMDAKKDNMFTRIMPWVQQTVALHASRDDAVMDAFVVKKFVRLHDRAVPYSAVFDESSDSFTVEDGVPGRTVETMPVREAVKKLLAHPGQTVKVSVTSRRTDAPIKLEAAQKLVSDLNVLLAKKISFNNGNGDNFVVPKKVLASWIKVKADISRRKLSYKIDLKAADAWLSKSLPKELNKEKEDQEDAVNKDGKVLFTTLKGVNGIEITYSRDLAKKACEALTKGEDANIAVPGKVTKFATKQKLVEMRIVVDKTTQTASVYKNDELVKTFPICSGRKGMYDSTNGTFFIYLRYSTQDMRGPNANGTRYYLPGVHWVSYYNGGESFHTAAWNYNGIATGDPAHFGSHGCINMYEQDAQWVYDNCPRGTIVQVTGVTPDGPVRQQ</sequence>
<dbReference type="InterPro" id="IPR038063">
    <property type="entry name" value="Transpep_catalytic_dom"/>
</dbReference>
<dbReference type="PANTHER" id="PTHR30582">
    <property type="entry name" value="L,D-TRANSPEPTIDASE"/>
    <property type="match status" value="1"/>
</dbReference>
<dbReference type="AlphaFoldDB" id="A0A3E1J0K4"/>
<dbReference type="InterPro" id="IPR050979">
    <property type="entry name" value="LD-transpeptidase"/>
</dbReference>
<keyword evidence="8" id="KW-0472">Membrane</keyword>
<evidence type="ECO:0000256" key="4">
    <source>
        <dbReference type="ARBA" id="ARBA00022984"/>
    </source>
</evidence>
<dbReference type="GO" id="GO:0016740">
    <property type="term" value="F:transferase activity"/>
    <property type="evidence" value="ECO:0007669"/>
    <property type="project" value="UniProtKB-KW"/>
</dbReference>
<dbReference type="GO" id="GO:0008360">
    <property type="term" value="P:regulation of cell shape"/>
    <property type="evidence" value="ECO:0007669"/>
    <property type="project" value="UniProtKB-UniRule"/>
</dbReference>
<evidence type="ECO:0000256" key="3">
    <source>
        <dbReference type="ARBA" id="ARBA00022960"/>
    </source>
</evidence>
<dbReference type="RefSeq" id="WP_116712275.1">
    <property type="nucleotide sequence ID" value="NZ_LRTV01000006.1"/>
</dbReference>
<evidence type="ECO:0000259" key="9">
    <source>
        <dbReference type="PROSITE" id="PS52029"/>
    </source>
</evidence>
<protein>
    <recommendedName>
        <fullName evidence="9">L,D-TPase catalytic domain-containing protein</fullName>
    </recommendedName>
</protein>
<evidence type="ECO:0000256" key="5">
    <source>
        <dbReference type="ARBA" id="ARBA00023316"/>
    </source>
</evidence>
<name>A0A3E1J0K4_GARVA</name>
<feature type="region of interest" description="Disordered" evidence="7">
    <location>
        <begin position="1"/>
        <end position="55"/>
    </location>
</feature>
<dbReference type="SUPFAM" id="SSF141523">
    <property type="entry name" value="L,D-transpeptidase catalytic domain-like"/>
    <property type="match status" value="1"/>
</dbReference>
<keyword evidence="5 6" id="KW-0961">Cell wall biogenesis/degradation</keyword>
<dbReference type="InterPro" id="IPR005490">
    <property type="entry name" value="LD_TPept_cat_dom"/>
</dbReference>
<feature type="compositionally biased region" description="Polar residues" evidence="7">
    <location>
        <begin position="34"/>
        <end position="47"/>
    </location>
</feature>
<accession>A0A3E1J0K4</accession>
<feature type="active site" description="Proton donor/acceptor" evidence="6">
    <location>
        <position position="561"/>
    </location>
</feature>
<keyword evidence="2" id="KW-0808">Transferase</keyword>
<proteinExistence type="predicted"/>
<dbReference type="PANTHER" id="PTHR30582:SF2">
    <property type="entry name" value="L,D-TRANSPEPTIDASE YCIB-RELATED"/>
    <property type="match status" value="1"/>
</dbReference>
<keyword evidence="4 6" id="KW-0573">Peptidoglycan synthesis</keyword>
<dbReference type="Pfam" id="PF03734">
    <property type="entry name" value="YkuD"/>
    <property type="match status" value="1"/>
</dbReference>
<feature type="domain" description="L,D-TPase catalytic" evidence="9">
    <location>
        <begin position="482"/>
        <end position="607"/>
    </location>
</feature>
<dbReference type="Gene3D" id="2.40.440.10">
    <property type="entry name" value="L,D-transpeptidase catalytic domain-like"/>
    <property type="match status" value="1"/>
</dbReference>
<evidence type="ECO:0000313" key="11">
    <source>
        <dbReference type="Proteomes" id="UP000259221"/>
    </source>
</evidence>
<gene>
    <name evidence="10" type="ORF">AXE77_03900</name>
</gene>
<comment type="pathway">
    <text evidence="1 6">Cell wall biogenesis; peptidoglycan biosynthesis.</text>
</comment>
<reference evidence="10 11" key="1">
    <citation type="submission" date="2016-02" db="EMBL/GenBank/DDBJ databases">
        <authorList>
            <person name="Alioto T."/>
            <person name="Alioto T."/>
        </authorList>
    </citation>
    <scope>NUCLEOTIDE SEQUENCE [LARGE SCALE GENOMIC DNA]</scope>
    <source>
        <strain evidence="10 11">NR010</strain>
    </source>
</reference>
<dbReference type="EMBL" id="LRTV01000006">
    <property type="protein sequence ID" value="RFD79883.1"/>
    <property type="molecule type" value="Genomic_DNA"/>
</dbReference>
<evidence type="ECO:0000256" key="2">
    <source>
        <dbReference type="ARBA" id="ARBA00022679"/>
    </source>
</evidence>